<dbReference type="Proteomes" id="UP000658720">
    <property type="component" value="Unassembled WGS sequence"/>
</dbReference>
<evidence type="ECO:0000256" key="1">
    <source>
        <dbReference type="SAM" id="Phobius"/>
    </source>
</evidence>
<organism evidence="2 3">
    <name type="scientific">Synechocystis salina LEGE 00031</name>
    <dbReference type="NCBI Taxonomy" id="1828736"/>
    <lineage>
        <taxon>Bacteria</taxon>
        <taxon>Bacillati</taxon>
        <taxon>Cyanobacteriota</taxon>
        <taxon>Cyanophyceae</taxon>
        <taxon>Synechococcales</taxon>
        <taxon>Merismopediaceae</taxon>
        <taxon>Synechocystis</taxon>
    </lineage>
</organism>
<keyword evidence="1" id="KW-0472">Membrane</keyword>
<accession>A0ABR9VRX4</accession>
<dbReference type="EMBL" id="JADEVV010000023">
    <property type="protein sequence ID" value="MBE9254072.1"/>
    <property type="molecule type" value="Genomic_DNA"/>
</dbReference>
<comment type="caution">
    <text evidence="2">The sequence shown here is derived from an EMBL/GenBank/DDBJ whole genome shotgun (WGS) entry which is preliminary data.</text>
</comment>
<feature type="transmembrane region" description="Helical" evidence="1">
    <location>
        <begin position="12"/>
        <end position="32"/>
    </location>
</feature>
<protein>
    <submittedName>
        <fullName evidence="2">Uncharacterized protein</fullName>
    </submittedName>
</protein>
<reference evidence="2 3" key="1">
    <citation type="submission" date="2020-10" db="EMBL/GenBank/DDBJ databases">
        <authorList>
            <person name="Castelo-Branco R."/>
            <person name="Eusebio N."/>
            <person name="Adriana R."/>
            <person name="Vieira A."/>
            <person name="Brugerolle De Fraissinette N."/>
            <person name="Rezende De Castro R."/>
            <person name="Schneider M.P."/>
            <person name="Vasconcelos V."/>
            <person name="Leao P.N."/>
        </authorList>
    </citation>
    <scope>NUCLEOTIDE SEQUENCE [LARGE SCALE GENOMIC DNA]</scope>
    <source>
        <strain evidence="2 3">LEGE 00031</strain>
    </source>
</reference>
<proteinExistence type="predicted"/>
<keyword evidence="3" id="KW-1185">Reference proteome</keyword>
<evidence type="ECO:0000313" key="2">
    <source>
        <dbReference type="EMBL" id="MBE9254072.1"/>
    </source>
</evidence>
<keyword evidence="1" id="KW-1133">Transmembrane helix</keyword>
<sequence length="241" mass="27738">MTWFVVRRRRPSLVLVIAGSIALGLLLMFLVANRNELYLGSDFEVRTDNLFNYFGLAENATSLSNNEYVYGSGAILNANARNFFFWGRRYFVIAFIRPIPRFLWPTKYADSAEWLNIPNIETENLGVGEQALQETLGWAGARGAAPGLLADMWIEFSWFSLFALFAIGWLYGWAWKKMVSQGNFWNLHFLILSALSVYIISQTLEAMLFRYLLLTGAILIIWRLLVGTFQPIRKKSYSPRY</sequence>
<feature type="transmembrane region" description="Helical" evidence="1">
    <location>
        <begin position="184"/>
        <end position="201"/>
    </location>
</feature>
<feature type="transmembrane region" description="Helical" evidence="1">
    <location>
        <begin position="207"/>
        <end position="226"/>
    </location>
</feature>
<keyword evidence="1" id="KW-0812">Transmembrane</keyword>
<dbReference type="RefSeq" id="WP_194019753.1">
    <property type="nucleotide sequence ID" value="NZ_JADEVV010000023.1"/>
</dbReference>
<name>A0ABR9VRX4_9SYNC</name>
<evidence type="ECO:0000313" key="3">
    <source>
        <dbReference type="Proteomes" id="UP000658720"/>
    </source>
</evidence>
<gene>
    <name evidence="2" type="ORF">IQ217_09500</name>
</gene>
<feature type="transmembrane region" description="Helical" evidence="1">
    <location>
        <begin position="152"/>
        <end position="172"/>
    </location>
</feature>